<comment type="subcellular location">
    <subcellularLocation>
        <location evidence="4">Membrane</location>
        <topology evidence="4">Multi-pass membrane protein</topology>
    </subcellularLocation>
</comment>
<evidence type="ECO:0000313" key="6">
    <source>
        <dbReference type="EMBL" id="KAK1763577.1"/>
    </source>
</evidence>
<keyword evidence="3 4" id="KW-0472">Membrane</keyword>
<evidence type="ECO:0000256" key="1">
    <source>
        <dbReference type="ARBA" id="ARBA00022692"/>
    </source>
</evidence>
<feature type="transmembrane region" description="Helical" evidence="4">
    <location>
        <begin position="118"/>
        <end position="138"/>
    </location>
</feature>
<organism evidence="6 7">
    <name type="scientific">Phialemonium atrogriseum</name>
    <dbReference type="NCBI Taxonomy" id="1093897"/>
    <lineage>
        <taxon>Eukaryota</taxon>
        <taxon>Fungi</taxon>
        <taxon>Dikarya</taxon>
        <taxon>Ascomycota</taxon>
        <taxon>Pezizomycotina</taxon>
        <taxon>Sordariomycetes</taxon>
        <taxon>Sordariomycetidae</taxon>
        <taxon>Cephalothecales</taxon>
        <taxon>Cephalothecaceae</taxon>
        <taxon>Phialemonium</taxon>
    </lineage>
</organism>
<sequence length="190" mass="20865">MLSFPFRSRLSKEQSAPPPPAPPVLAPSPVEPVPKVVEPPTKTPIFSSRSVKQLGLFFAGAGFLTFSTLITRRAVTRKQIAALPKFYQQSHSPMVGKGHNPDGPFIAFEALNLATLNVISFGIMATGGVSFAFDISSLEDLRKMARRNLDYTPGVIDEQAEREIEEWVSKVILKREKGADGSTDRPKRND</sequence>
<keyword evidence="7" id="KW-1185">Reference proteome</keyword>
<feature type="compositionally biased region" description="Pro residues" evidence="5">
    <location>
        <begin position="16"/>
        <end position="30"/>
    </location>
</feature>
<dbReference type="InterPro" id="IPR038814">
    <property type="entry name" value="AIM11"/>
</dbReference>
<reference evidence="6" key="1">
    <citation type="submission" date="2023-06" db="EMBL/GenBank/DDBJ databases">
        <title>Genome-scale phylogeny and comparative genomics of the fungal order Sordariales.</title>
        <authorList>
            <consortium name="Lawrence Berkeley National Laboratory"/>
            <person name="Hensen N."/>
            <person name="Bonometti L."/>
            <person name="Westerberg I."/>
            <person name="Brannstrom I.O."/>
            <person name="Guillou S."/>
            <person name="Cros-Aarteil S."/>
            <person name="Calhoun S."/>
            <person name="Haridas S."/>
            <person name="Kuo A."/>
            <person name="Mondo S."/>
            <person name="Pangilinan J."/>
            <person name="Riley R."/>
            <person name="Labutti K."/>
            <person name="Andreopoulos B."/>
            <person name="Lipzen A."/>
            <person name="Chen C."/>
            <person name="Yanf M."/>
            <person name="Daum C."/>
            <person name="Ng V."/>
            <person name="Clum A."/>
            <person name="Steindorff A."/>
            <person name="Ohm R."/>
            <person name="Martin F."/>
            <person name="Silar P."/>
            <person name="Natvig D."/>
            <person name="Lalanne C."/>
            <person name="Gautier V."/>
            <person name="Ament-Velasquez S.L."/>
            <person name="Kruys A."/>
            <person name="Hutchinson M.I."/>
            <person name="Powell A.J."/>
            <person name="Barry K."/>
            <person name="Miller A.N."/>
            <person name="Grigoriev I.V."/>
            <person name="Debuchy R."/>
            <person name="Gladieux P."/>
            <person name="Thoren M.H."/>
            <person name="Johannesson H."/>
        </authorList>
    </citation>
    <scope>NUCLEOTIDE SEQUENCE</scope>
    <source>
        <strain evidence="6">8032-3</strain>
    </source>
</reference>
<evidence type="ECO:0000256" key="3">
    <source>
        <dbReference type="ARBA" id="ARBA00023136"/>
    </source>
</evidence>
<evidence type="ECO:0000313" key="7">
    <source>
        <dbReference type="Proteomes" id="UP001244011"/>
    </source>
</evidence>
<gene>
    <name evidence="4" type="primary">AIM11</name>
    <name evidence="6" type="ORF">QBC33DRAFT_241670</name>
</gene>
<comment type="caution">
    <text evidence="6">The sequence shown here is derived from an EMBL/GenBank/DDBJ whole genome shotgun (WGS) entry which is preliminary data.</text>
</comment>
<dbReference type="Proteomes" id="UP001244011">
    <property type="component" value="Unassembled WGS sequence"/>
</dbReference>
<dbReference type="AlphaFoldDB" id="A0AAJ0BT68"/>
<feature type="region of interest" description="Disordered" evidence="5">
    <location>
        <begin position="1"/>
        <end position="30"/>
    </location>
</feature>
<comment type="similarity">
    <text evidence="4">Belongs to the AIM11 family.</text>
</comment>
<feature type="transmembrane region" description="Helical" evidence="4">
    <location>
        <begin position="54"/>
        <end position="75"/>
    </location>
</feature>
<keyword evidence="2 4" id="KW-1133">Transmembrane helix</keyword>
<evidence type="ECO:0000256" key="2">
    <source>
        <dbReference type="ARBA" id="ARBA00022989"/>
    </source>
</evidence>
<dbReference type="GO" id="GO:0016020">
    <property type="term" value="C:membrane"/>
    <property type="evidence" value="ECO:0007669"/>
    <property type="project" value="UniProtKB-SubCell"/>
</dbReference>
<dbReference type="PANTHER" id="PTHR39136:SF1">
    <property type="entry name" value="ALTERED INHERITANCE OF MITOCHONDRIA PROTEIN 11"/>
    <property type="match status" value="1"/>
</dbReference>
<name>A0AAJ0BT68_9PEZI</name>
<accession>A0AAJ0BT68</accession>
<proteinExistence type="inferred from homology"/>
<dbReference type="EMBL" id="MU839026">
    <property type="protein sequence ID" value="KAK1763577.1"/>
    <property type="molecule type" value="Genomic_DNA"/>
</dbReference>
<evidence type="ECO:0000256" key="5">
    <source>
        <dbReference type="SAM" id="MobiDB-lite"/>
    </source>
</evidence>
<protein>
    <recommendedName>
        <fullName evidence="4">Altered inheritance of mitochondria protein 11</fullName>
    </recommendedName>
</protein>
<dbReference type="PANTHER" id="PTHR39136">
    <property type="entry name" value="ALTERED INHERITANCE OF MITOCHONDRIA PROTEIN 11"/>
    <property type="match status" value="1"/>
</dbReference>
<dbReference type="GO" id="GO:0005739">
    <property type="term" value="C:mitochondrion"/>
    <property type="evidence" value="ECO:0007669"/>
    <property type="project" value="TreeGrafter"/>
</dbReference>
<evidence type="ECO:0000256" key="4">
    <source>
        <dbReference type="RuleBase" id="RU367098"/>
    </source>
</evidence>
<keyword evidence="1 4" id="KW-0812">Transmembrane</keyword>